<dbReference type="EMBL" id="JAOPGA020001036">
    <property type="protein sequence ID" value="KAL0484359.1"/>
    <property type="molecule type" value="Genomic_DNA"/>
</dbReference>
<dbReference type="Proteomes" id="UP001431209">
    <property type="component" value="Unassembled WGS sequence"/>
</dbReference>
<evidence type="ECO:0000313" key="2">
    <source>
        <dbReference type="Proteomes" id="UP001431209"/>
    </source>
</evidence>
<accession>A0AAW2Z4N4</accession>
<proteinExistence type="predicted"/>
<organism evidence="1 2">
    <name type="scientific">Acrasis kona</name>
    <dbReference type="NCBI Taxonomy" id="1008807"/>
    <lineage>
        <taxon>Eukaryota</taxon>
        <taxon>Discoba</taxon>
        <taxon>Heterolobosea</taxon>
        <taxon>Tetramitia</taxon>
        <taxon>Eutetramitia</taxon>
        <taxon>Acrasidae</taxon>
        <taxon>Acrasis</taxon>
    </lineage>
</organism>
<dbReference type="AlphaFoldDB" id="A0AAW2Z4N4"/>
<name>A0AAW2Z4N4_9EUKA</name>
<comment type="caution">
    <text evidence="1">The sequence shown here is derived from an EMBL/GenBank/DDBJ whole genome shotgun (WGS) entry which is preliminary data.</text>
</comment>
<reference evidence="1 2" key="1">
    <citation type="submission" date="2024-03" db="EMBL/GenBank/DDBJ databases">
        <title>The Acrasis kona genome and developmental transcriptomes reveal deep origins of eukaryotic multicellular pathways.</title>
        <authorList>
            <person name="Sheikh S."/>
            <person name="Fu C.-J."/>
            <person name="Brown M.W."/>
            <person name="Baldauf S.L."/>
        </authorList>
    </citation>
    <scope>NUCLEOTIDE SEQUENCE [LARGE SCALE GENOMIC DNA]</scope>
    <source>
        <strain evidence="1 2">ATCC MYA-3509</strain>
    </source>
</reference>
<evidence type="ECO:0000313" key="1">
    <source>
        <dbReference type="EMBL" id="KAL0484359.1"/>
    </source>
</evidence>
<gene>
    <name evidence="1" type="ORF">AKO1_005008</name>
</gene>
<protein>
    <submittedName>
        <fullName evidence="1">Uncharacterized protein</fullName>
    </submittedName>
</protein>
<keyword evidence="2" id="KW-1185">Reference proteome</keyword>
<sequence length="444" mass="51645">MNIWRRFFQPPTRPYNFPDDIIFTPLPISSIKNIKIEKDFGRVNSLRDWHFGQNNLLVYIYNCFRKYLCGASLTKADHLQQSYHANVENSTMEARARGINCIANVNIIKQIYQDGRLRACWEGTAYKIIPLPRQNKVDDIKQINLEIRRKIITYVDEFEFARGDNYKSQVEEMINYNDLITNSINHQDLELAHPVNVVFNKLFDKLLFHVNHSNSALRNQYRKEYNDGMWRVPYFNDMAIDSDLRLCGVEEVRLVLDQVPRSIKTINIKGNQEEQVFIDGCSYRHVLGGAICVGDENIALLFNVSAKNKHWAVFYSVFVFVHSCRFETNKVKIHLPHQVYIDKIQGDQELLGFSRFDQLIRAIRGELNKRNLTVEWMVGSSSAASGTAFSGVCSSTLDNKFITSLDRHIRMHHLGDCWMITTIDNMWPDMDAIITKKRRAFSKS</sequence>